<reference evidence="2 3" key="1">
    <citation type="journal article" date="2014" name="Genome Biol. Evol.">
        <title>The genome of the myxosporean Thelohanellus kitauei shows adaptations to nutrient acquisition within its fish host.</title>
        <authorList>
            <person name="Yang Y."/>
            <person name="Xiong J."/>
            <person name="Zhou Z."/>
            <person name="Huo F."/>
            <person name="Miao W."/>
            <person name="Ran C."/>
            <person name="Liu Y."/>
            <person name="Zhang J."/>
            <person name="Feng J."/>
            <person name="Wang M."/>
            <person name="Wang M."/>
            <person name="Wang L."/>
            <person name="Yao B."/>
        </authorList>
    </citation>
    <scope>NUCLEOTIDE SEQUENCE [LARGE SCALE GENOMIC DNA]</scope>
    <source>
        <strain evidence="2">Wuqing</strain>
    </source>
</reference>
<comment type="caution">
    <text evidence="2">The sequence shown here is derived from an EMBL/GenBank/DDBJ whole genome shotgun (WGS) entry which is preliminary data.</text>
</comment>
<accession>A0A0C2JXV1</accession>
<dbReference type="AlphaFoldDB" id="A0A0C2JXV1"/>
<proteinExistence type="predicted"/>
<feature type="chain" id="PRO_5002163536" evidence="1">
    <location>
        <begin position="20"/>
        <end position="267"/>
    </location>
</feature>
<keyword evidence="3" id="KW-1185">Reference proteome</keyword>
<sequence length="267" mass="30607">MYFWSFQTLIINILKLQHCVYNGTKDEYKRLSSIATYDLSVLSYSIIWSTVQIASHANHVHSLAYYFVHQRDFPFRVVVCIHCNPNFLADIQFSSTDPRSTDSRVRLKSIVHHGAHYSVKHLDIGEIMLSKEGRLCNQLGTFLVPNLIESRTSFGRPKLAKNFDKQSIVTSVVVLSITKALGYLVYSSTIIEIDFPQLTRENRQELFLKEKRGFVQDFIVTDGVSLHFCVVKVTHELFMDVISSQKIGYQPYNLDSAFVSSIHKCLS</sequence>
<evidence type="ECO:0000313" key="2">
    <source>
        <dbReference type="EMBL" id="KII74318.1"/>
    </source>
</evidence>
<keyword evidence="1" id="KW-0732">Signal</keyword>
<evidence type="ECO:0000256" key="1">
    <source>
        <dbReference type="SAM" id="SignalP"/>
    </source>
</evidence>
<evidence type="ECO:0000313" key="3">
    <source>
        <dbReference type="Proteomes" id="UP000031668"/>
    </source>
</evidence>
<protein>
    <submittedName>
        <fullName evidence="2">Uncharacterized protein</fullName>
    </submittedName>
</protein>
<organism evidence="2 3">
    <name type="scientific">Thelohanellus kitauei</name>
    <name type="common">Myxosporean</name>
    <dbReference type="NCBI Taxonomy" id="669202"/>
    <lineage>
        <taxon>Eukaryota</taxon>
        <taxon>Metazoa</taxon>
        <taxon>Cnidaria</taxon>
        <taxon>Myxozoa</taxon>
        <taxon>Myxosporea</taxon>
        <taxon>Bivalvulida</taxon>
        <taxon>Platysporina</taxon>
        <taxon>Myxobolidae</taxon>
        <taxon>Thelohanellus</taxon>
    </lineage>
</organism>
<name>A0A0C2JXV1_THEKT</name>
<feature type="signal peptide" evidence="1">
    <location>
        <begin position="1"/>
        <end position="19"/>
    </location>
</feature>
<dbReference type="EMBL" id="JWZT01000460">
    <property type="protein sequence ID" value="KII74318.1"/>
    <property type="molecule type" value="Genomic_DNA"/>
</dbReference>
<dbReference type="Proteomes" id="UP000031668">
    <property type="component" value="Unassembled WGS sequence"/>
</dbReference>
<gene>
    <name evidence="2" type="ORF">RF11_05664</name>
</gene>